<keyword evidence="2" id="KW-1185">Reference proteome</keyword>
<dbReference type="Proteomes" id="UP001596158">
    <property type="component" value="Unassembled WGS sequence"/>
</dbReference>
<reference evidence="2" key="1">
    <citation type="journal article" date="2019" name="Int. J. Syst. Evol. Microbiol.">
        <title>The Global Catalogue of Microorganisms (GCM) 10K type strain sequencing project: providing services to taxonomists for standard genome sequencing and annotation.</title>
        <authorList>
            <consortium name="The Broad Institute Genomics Platform"/>
            <consortium name="The Broad Institute Genome Sequencing Center for Infectious Disease"/>
            <person name="Wu L."/>
            <person name="Ma J."/>
        </authorList>
    </citation>
    <scope>NUCLEOTIDE SEQUENCE [LARGE SCALE GENOMIC DNA]</scope>
    <source>
        <strain evidence="2">CCM 8924</strain>
    </source>
</reference>
<evidence type="ECO:0008006" key="3">
    <source>
        <dbReference type="Google" id="ProtNLM"/>
    </source>
</evidence>
<protein>
    <recommendedName>
        <fullName evidence="3">Replication-associated protein RepC</fullName>
    </recommendedName>
</protein>
<comment type="caution">
    <text evidence="1">The sequence shown here is derived from an EMBL/GenBank/DDBJ whole genome shotgun (WGS) entry which is preliminary data.</text>
</comment>
<accession>A0ABW1RVX3</accession>
<dbReference type="EMBL" id="JBHSSG010000015">
    <property type="protein sequence ID" value="MFC6179574.1"/>
    <property type="molecule type" value="Genomic_DNA"/>
</dbReference>
<sequence length="104" mass="12302">MAGNGYLQRRVSGAVKPEKQYEEKSIELTPKPIETKQKQNNKKVFANQQKSIKIPQETYVELNVLKNMQRLKFDYEAIQFIVSQYYNTLSTEEKKRFNILKDNL</sequence>
<proteinExistence type="predicted"/>
<name>A0ABW1RVX3_9LACO</name>
<dbReference type="RefSeq" id="WP_042494695.1">
    <property type="nucleotide sequence ID" value="NZ_BJDT01000019.1"/>
</dbReference>
<evidence type="ECO:0000313" key="1">
    <source>
        <dbReference type="EMBL" id="MFC6179574.1"/>
    </source>
</evidence>
<evidence type="ECO:0000313" key="2">
    <source>
        <dbReference type="Proteomes" id="UP001596158"/>
    </source>
</evidence>
<organism evidence="1 2">
    <name type="scientific">Weissella sagaensis</name>
    <dbReference type="NCBI Taxonomy" id="2559928"/>
    <lineage>
        <taxon>Bacteria</taxon>
        <taxon>Bacillati</taxon>
        <taxon>Bacillota</taxon>
        <taxon>Bacilli</taxon>
        <taxon>Lactobacillales</taxon>
        <taxon>Lactobacillaceae</taxon>
        <taxon>Weissella</taxon>
    </lineage>
</organism>
<gene>
    <name evidence="1" type="ORF">ACFQGR_09340</name>
</gene>